<comment type="caution">
    <text evidence="1">The sequence shown here is derived from an EMBL/GenBank/DDBJ whole genome shotgun (WGS) entry which is preliminary data.</text>
</comment>
<proteinExistence type="predicted"/>
<gene>
    <name evidence="1" type="ORF">LCGC14_1388330</name>
</gene>
<dbReference type="EMBL" id="LAZR01008942">
    <property type="protein sequence ID" value="KKM75625.1"/>
    <property type="molecule type" value="Genomic_DNA"/>
</dbReference>
<evidence type="ECO:0000313" key="1">
    <source>
        <dbReference type="EMBL" id="KKM75625.1"/>
    </source>
</evidence>
<protein>
    <submittedName>
        <fullName evidence="1">Uncharacterized protein</fullName>
    </submittedName>
</protein>
<name>A0A0F9MG82_9ZZZZ</name>
<sequence>MKSKKDRETAVKSMEEAIEHTRQEELLHQDDPVALEALATMRGIAQYLLSLNRPN</sequence>
<organism evidence="1">
    <name type="scientific">marine sediment metagenome</name>
    <dbReference type="NCBI Taxonomy" id="412755"/>
    <lineage>
        <taxon>unclassified sequences</taxon>
        <taxon>metagenomes</taxon>
        <taxon>ecological metagenomes</taxon>
    </lineage>
</organism>
<dbReference type="AlphaFoldDB" id="A0A0F9MG82"/>
<reference evidence="1" key="1">
    <citation type="journal article" date="2015" name="Nature">
        <title>Complex archaea that bridge the gap between prokaryotes and eukaryotes.</title>
        <authorList>
            <person name="Spang A."/>
            <person name="Saw J.H."/>
            <person name="Jorgensen S.L."/>
            <person name="Zaremba-Niedzwiedzka K."/>
            <person name="Martijn J."/>
            <person name="Lind A.E."/>
            <person name="van Eijk R."/>
            <person name="Schleper C."/>
            <person name="Guy L."/>
            <person name="Ettema T.J."/>
        </authorList>
    </citation>
    <scope>NUCLEOTIDE SEQUENCE</scope>
</reference>
<accession>A0A0F9MG82</accession>